<dbReference type="PANTHER" id="PTHR46401">
    <property type="entry name" value="GLYCOSYLTRANSFERASE WBBK-RELATED"/>
    <property type="match status" value="1"/>
</dbReference>
<dbReference type="GO" id="GO:0016757">
    <property type="term" value="F:glycosyltransferase activity"/>
    <property type="evidence" value="ECO:0007669"/>
    <property type="project" value="InterPro"/>
</dbReference>
<dbReference type="RefSeq" id="WP_143095645.1">
    <property type="nucleotide sequence ID" value="NZ_FOVI01000017.1"/>
</dbReference>
<dbReference type="InterPro" id="IPR001296">
    <property type="entry name" value="Glyco_trans_1"/>
</dbReference>
<sequence>MKVIYTGAFRFPDKDAASQRVLNNGKILKKLGYDVSFLGWENKEREEDLNAEKKYVYEGFEYNSMNELDIINTSVLSKISNYYQRGNKTLKYIENNYKNINIIIIYNSNYLFVNRMIKFCRINKIKLIIDSTEWYESEHLPGGKYGIPSIDNFLRMKVANVKAQNVIVISTFLKKFYDSNACKTLLLPPLIDIKEKKWLITNNVRNYNDDIKIIYAGDPGRKDILGDVIKTVEIFNKTSQKKITFNILGIDENRLLNILHMDKLPDNVNCLGRVDMHLVPKFYSENHFSILIREDKRYAHAGFSTKFVESLCSGIPVIANSTSDISTYIEDGKNGFILEDGSIGNILKMFTKLENLSPSQYQDLSSNAKLSGVQYFDFNSYIITTNLFFKGLL</sequence>
<dbReference type="Gene3D" id="3.40.50.2000">
    <property type="entry name" value="Glycogen Phosphorylase B"/>
    <property type="match status" value="1"/>
</dbReference>
<organism evidence="3 4">
    <name type="scientific">Paenimyroides ummariense</name>
    <dbReference type="NCBI Taxonomy" id="913024"/>
    <lineage>
        <taxon>Bacteria</taxon>
        <taxon>Pseudomonadati</taxon>
        <taxon>Bacteroidota</taxon>
        <taxon>Flavobacteriia</taxon>
        <taxon>Flavobacteriales</taxon>
        <taxon>Flavobacteriaceae</taxon>
        <taxon>Paenimyroides</taxon>
    </lineage>
</organism>
<dbReference type="SUPFAM" id="SSF53756">
    <property type="entry name" value="UDP-Glycosyltransferase/glycogen phosphorylase"/>
    <property type="match status" value="1"/>
</dbReference>
<feature type="domain" description="Glycosyl transferase family 1" evidence="2">
    <location>
        <begin position="202"/>
        <end position="369"/>
    </location>
</feature>
<dbReference type="Proteomes" id="UP000199036">
    <property type="component" value="Unassembled WGS sequence"/>
</dbReference>
<evidence type="ECO:0000313" key="4">
    <source>
        <dbReference type="Proteomes" id="UP000199036"/>
    </source>
</evidence>
<dbReference type="STRING" id="913024.SAMN05421741_11729"/>
<proteinExistence type="predicted"/>
<keyword evidence="1 3" id="KW-0808">Transferase</keyword>
<evidence type="ECO:0000313" key="3">
    <source>
        <dbReference type="EMBL" id="SFO02700.1"/>
    </source>
</evidence>
<accession>A0A1I5DUC7</accession>
<protein>
    <submittedName>
        <fullName evidence="3">Glycosyltransferase involved in cell wall bisynthesis</fullName>
    </submittedName>
</protein>
<dbReference type="Pfam" id="PF00534">
    <property type="entry name" value="Glycos_transf_1"/>
    <property type="match status" value="1"/>
</dbReference>
<reference evidence="4" key="1">
    <citation type="submission" date="2016-10" db="EMBL/GenBank/DDBJ databases">
        <authorList>
            <person name="Varghese N."/>
            <person name="Submissions S."/>
        </authorList>
    </citation>
    <scope>NUCLEOTIDE SEQUENCE [LARGE SCALE GENOMIC DNA]</scope>
    <source>
        <strain evidence="4">DS-12</strain>
    </source>
</reference>
<dbReference type="EMBL" id="FOVI01000017">
    <property type="protein sequence ID" value="SFO02700.1"/>
    <property type="molecule type" value="Genomic_DNA"/>
</dbReference>
<dbReference type="PANTHER" id="PTHR46401:SF2">
    <property type="entry name" value="GLYCOSYLTRANSFERASE WBBK-RELATED"/>
    <property type="match status" value="1"/>
</dbReference>
<gene>
    <name evidence="3" type="ORF">SAMN05421741_11729</name>
</gene>
<evidence type="ECO:0000256" key="1">
    <source>
        <dbReference type="ARBA" id="ARBA00022679"/>
    </source>
</evidence>
<dbReference type="GO" id="GO:0009103">
    <property type="term" value="P:lipopolysaccharide biosynthetic process"/>
    <property type="evidence" value="ECO:0007669"/>
    <property type="project" value="TreeGrafter"/>
</dbReference>
<dbReference type="AlphaFoldDB" id="A0A1I5DUC7"/>
<name>A0A1I5DUC7_9FLAO</name>
<keyword evidence="4" id="KW-1185">Reference proteome</keyword>
<evidence type="ECO:0000259" key="2">
    <source>
        <dbReference type="Pfam" id="PF00534"/>
    </source>
</evidence>
<dbReference type="OrthoDB" id="1936552at2"/>